<evidence type="ECO:0000313" key="2">
    <source>
        <dbReference type="Proteomes" id="UP001589688"/>
    </source>
</evidence>
<evidence type="ECO:0000313" key="1">
    <source>
        <dbReference type="EMBL" id="MFB9896781.1"/>
    </source>
</evidence>
<sequence>MTFKQLLGQVAYADMAPYIDEAARQNAEDLRPQHVKTAEVRRAYDELLAARPTFGFIDTPIEVKMAGGRLSVSNMHLGSPTDLLSHRLRVAADVTAPQAEIAAQCLYQLAAHEAATQKYREGDEFDDLDPQMARIVR</sequence>
<dbReference type="Proteomes" id="UP001589688">
    <property type="component" value="Unassembled WGS sequence"/>
</dbReference>
<keyword evidence="2" id="KW-1185">Reference proteome</keyword>
<organism evidence="1 2">
    <name type="scientific">Hallella seregens ATCC 51272</name>
    <dbReference type="NCBI Taxonomy" id="1336250"/>
    <lineage>
        <taxon>Bacteria</taxon>
        <taxon>Pseudomonadati</taxon>
        <taxon>Bacteroidota</taxon>
        <taxon>Bacteroidia</taxon>
        <taxon>Bacteroidales</taxon>
        <taxon>Prevotellaceae</taxon>
        <taxon>Hallella</taxon>
    </lineage>
</organism>
<name>A0ABV5ZKK6_9BACT</name>
<gene>
    <name evidence="1" type="ORF">ACFFK8_02845</name>
</gene>
<comment type="caution">
    <text evidence="1">The sequence shown here is derived from an EMBL/GenBank/DDBJ whole genome shotgun (WGS) entry which is preliminary data.</text>
</comment>
<protein>
    <submittedName>
        <fullName evidence="1">Uncharacterized protein</fullName>
    </submittedName>
</protein>
<reference evidence="1 2" key="1">
    <citation type="submission" date="2024-09" db="EMBL/GenBank/DDBJ databases">
        <authorList>
            <person name="Sun Q."/>
            <person name="Mori K."/>
        </authorList>
    </citation>
    <scope>NUCLEOTIDE SEQUENCE [LARGE SCALE GENOMIC DNA]</scope>
    <source>
        <strain evidence="1 2">ATCC 51272</strain>
    </source>
</reference>
<accession>A0ABV5ZKK6</accession>
<dbReference type="EMBL" id="JBHLZF010000001">
    <property type="protein sequence ID" value="MFB9896781.1"/>
    <property type="molecule type" value="Genomic_DNA"/>
</dbReference>
<dbReference type="RefSeq" id="WP_027951946.1">
    <property type="nucleotide sequence ID" value="NZ_JADU01000009.1"/>
</dbReference>
<proteinExistence type="predicted"/>